<keyword evidence="3" id="KW-1185">Reference proteome</keyword>
<name>A0A9D4XJW6_PEA</name>
<feature type="region of interest" description="Disordered" evidence="1">
    <location>
        <begin position="137"/>
        <end position="172"/>
    </location>
</feature>
<feature type="compositionally biased region" description="Basic and acidic residues" evidence="1">
    <location>
        <begin position="210"/>
        <end position="231"/>
    </location>
</feature>
<feature type="region of interest" description="Disordered" evidence="1">
    <location>
        <begin position="193"/>
        <end position="231"/>
    </location>
</feature>
<evidence type="ECO:0000313" key="3">
    <source>
        <dbReference type="Proteomes" id="UP001058974"/>
    </source>
</evidence>
<evidence type="ECO:0000313" key="2">
    <source>
        <dbReference type="EMBL" id="KAI5421354.1"/>
    </source>
</evidence>
<comment type="caution">
    <text evidence="2">The sequence shown here is derived from an EMBL/GenBank/DDBJ whole genome shotgun (WGS) entry which is preliminary data.</text>
</comment>
<organism evidence="2 3">
    <name type="scientific">Pisum sativum</name>
    <name type="common">Garden pea</name>
    <name type="synonym">Lathyrus oleraceus</name>
    <dbReference type="NCBI Taxonomy" id="3888"/>
    <lineage>
        <taxon>Eukaryota</taxon>
        <taxon>Viridiplantae</taxon>
        <taxon>Streptophyta</taxon>
        <taxon>Embryophyta</taxon>
        <taxon>Tracheophyta</taxon>
        <taxon>Spermatophyta</taxon>
        <taxon>Magnoliopsida</taxon>
        <taxon>eudicotyledons</taxon>
        <taxon>Gunneridae</taxon>
        <taxon>Pentapetalae</taxon>
        <taxon>rosids</taxon>
        <taxon>fabids</taxon>
        <taxon>Fabales</taxon>
        <taxon>Fabaceae</taxon>
        <taxon>Papilionoideae</taxon>
        <taxon>50 kb inversion clade</taxon>
        <taxon>NPAAA clade</taxon>
        <taxon>Hologalegina</taxon>
        <taxon>IRL clade</taxon>
        <taxon>Fabeae</taxon>
        <taxon>Lathyrus</taxon>
    </lineage>
</organism>
<gene>
    <name evidence="2" type="ORF">KIW84_044969</name>
</gene>
<feature type="compositionally biased region" description="Polar residues" evidence="1">
    <location>
        <begin position="163"/>
        <end position="172"/>
    </location>
</feature>
<reference evidence="2 3" key="1">
    <citation type="journal article" date="2022" name="Nat. Genet.">
        <title>Improved pea reference genome and pan-genome highlight genomic features and evolutionary characteristics.</title>
        <authorList>
            <person name="Yang T."/>
            <person name="Liu R."/>
            <person name="Luo Y."/>
            <person name="Hu S."/>
            <person name="Wang D."/>
            <person name="Wang C."/>
            <person name="Pandey M.K."/>
            <person name="Ge S."/>
            <person name="Xu Q."/>
            <person name="Li N."/>
            <person name="Li G."/>
            <person name="Huang Y."/>
            <person name="Saxena R.K."/>
            <person name="Ji Y."/>
            <person name="Li M."/>
            <person name="Yan X."/>
            <person name="He Y."/>
            <person name="Liu Y."/>
            <person name="Wang X."/>
            <person name="Xiang C."/>
            <person name="Varshney R.K."/>
            <person name="Ding H."/>
            <person name="Gao S."/>
            <person name="Zong X."/>
        </authorList>
    </citation>
    <scope>NUCLEOTIDE SEQUENCE [LARGE SCALE GENOMIC DNA]</scope>
    <source>
        <strain evidence="2 3">cv. Zhongwan 6</strain>
    </source>
</reference>
<dbReference type="Gramene" id="Psat04G0496900-T1">
    <property type="protein sequence ID" value="KAI5421354.1"/>
    <property type="gene ID" value="KIW84_044969"/>
</dbReference>
<accession>A0A9D4XJW6</accession>
<sequence>MSSSDITTVPYGSWTSHITTDVVSGASKRLGGTAVDGSGRLIWLESRPTESGLAVLVLERQNLGGEAVDITPKEFGVRTLAREYGGGAFTVSGDVFLFSNYKDQRLYKQSIYSLDASPIPLTLIMVDQLAILQLSKKSPTKTHNRKRGGEEISTERQNRSRGRGNSQGKKFCPSSSIATWTTSTKIASRNSTALANRTESTLRSTIHLPRSQEQHTSSTEDQKIEERTNRIEEEDEECGACSRRGFELKCFSFDSMKFLHDSAQLSRERKFKSATWMGEASKRNTERTLNTAMEVSQNRRDGIGRLGVCFLCEIAATYYFFTRRTQGRWESDLLGALSIWA</sequence>
<dbReference type="PANTHER" id="PTHR43056:SF5">
    <property type="entry name" value="PEPTIDASE S9 PROLYL OLIGOPEPTIDASE CATALYTIC DOMAIN-CONTAINING PROTEIN"/>
    <property type="match status" value="1"/>
</dbReference>
<dbReference type="AlphaFoldDB" id="A0A9D4XJW6"/>
<dbReference type="InterPro" id="IPR050585">
    <property type="entry name" value="Xaa-Pro_dipeptidyl-ppase/CocE"/>
</dbReference>
<proteinExistence type="predicted"/>
<feature type="compositionally biased region" description="Basic and acidic residues" evidence="1">
    <location>
        <begin position="147"/>
        <end position="158"/>
    </location>
</feature>
<protein>
    <submittedName>
        <fullName evidence="2">Uncharacterized protein</fullName>
    </submittedName>
</protein>
<dbReference type="PANTHER" id="PTHR43056">
    <property type="entry name" value="PEPTIDASE S9 PROLYL OLIGOPEPTIDASE"/>
    <property type="match status" value="1"/>
</dbReference>
<feature type="compositionally biased region" description="Polar residues" evidence="1">
    <location>
        <begin position="193"/>
        <end position="204"/>
    </location>
</feature>
<dbReference type="Proteomes" id="UP001058974">
    <property type="component" value="Chromosome 4"/>
</dbReference>
<evidence type="ECO:0000256" key="1">
    <source>
        <dbReference type="SAM" id="MobiDB-lite"/>
    </source>
</evidence>
<dbReference type="EMBL" id="JAMSHJ010000004">
    <property type="protein sequence ID" value="KAI5421354.1"/>
    <property type="molecule type" value="Genomic_DNA"/>
</dbReference>